<dbReference type="PANTHER" id="PTHR46060">
    <property type="entry name" value="MARINER MOS1 TRANSPOSASE-LIKE PROTEIN"/>
    <property type="match status" value="1"/>
</dbReference>
<sequence>MTYSIIQNPVEFLLPSQISFYLPHKINEIPQVKKDIKNKRRGHQSKGVILHHDNARPHTLGWELLPHPPYSPDLAPSDFHLFGPLKAFTRGTKFESDDEVKSVVSDWLRHQSKDFYAEGIRKLVHRWEKCVTVLGDYVEKKKKKVSFYLY</sequence>
<evidence type="ECO:0008006" key="3">
    <source>
        <dbReference type="Google" id="ProtNLM"/>
    </source>
</evidence>
<dbReference type="STRING" id="8187.ENSLCAP00010029204"/>
<reference evidence="1" key="2">
    <citation type="submission" date="2025-08" db="UniProtKB">
        <authorList>
            <consortium name="Ensembl"/>
        </authorList>
    </citation>
    <scope>IDENTIFICATION</scope>
</reference>
<dbReference type="PANTHER" id="PTHR46060:SF1">
    <property type="entry name" value="MARINER MOS1 TRANSPOSASE-LIKE PROTEIN"/>
    <property type="match status" value="1"/>
</dbReference>
<dbReference type="AlphaFoldDB" id="A0A4W6DTM9"/>
<dbReference type="InterPro" id="IPR052709">
    <property type="entry name" value="Transposase-MT_Hybrid"/>
</dbReference>
<dbReference type="InterPro" id="IPR036397">
    <property type="entry name" value="RNaseH_sf"/>
</dbReference>
<dbReference type="GeneTree" id="ENSGT00440000033232"/>
<name>A0A4W6DTM9_LATCA</name>
<accession>A0A4W6DTM9</accession>
<dbReference type="Proteomes" id="UP000314980">
    <property type="component" value="Unassembled WGS sequence"/>
</dbReference>
<dbReference type="InParanoid" id="A0A4W6DTM9"/>
<dbReference type="Gene3D" id="3.30.420.10">
    <property type="entry name" value="Ribonuclease H-like superfamily/Ribonuclease H"/>
    <property type="match status" value="1"/>
</dbReference>
<dbReference type="Ensembl" id="ENSLCAT00010029846.1">
    <property type="protein sequence ID" value="ENSLCAP00010029204.1"/>
    <property type="gene ID" value="ENSLCAG00010013718.1"/>
</dbReference>
<evidence type="ECO:0000313" key="1">
    <source>
        <dbReference type="Ensembl" id="ENSLCAP00010029204.1"/>
    </source>
</evidence>
<reference evidence="1" key="3">
    <citation type="submission" date="2025-09" db="UniProtKB">
        <authorList>
            <consortium name="Ensembl"/>
        </authorList>
    </citation>
    <scope>IDENTIFICATION</scope>
</reference>
<dbReference type="GO" id="GO:0003676">
    <property type="term" value="F:nucleic acid binding"/>
    <property type="evidence" value="ECO:0007669"/>
    <property type="project" value="InterPro"/>
</dbReference>
<evidence type="ECO:0000313" key="2">
    <source>
        <dbReference type="Proteomes" id="UP000314980"/>
    </source>
</evidence>
<reference evidence="2" key="1">
    <citation type="submission" date="2015-09" db="EMBL/GenBank/DDBJ databases">
        <authorList>
            <person name="Sai Rama Sridatta P."/>
        </authorList>
    </citation>
    <scope>NUCLEOTIDE SEQUENCE [LARGE SCALE GENOMIC DNA]</scope>
</reference>
<keyword evidence="2" id="KW-1185">Reference proteome</keyword>
<proteinExistence type="predicted"/>
<protein>
    <recommendedName>
        <fullName evidence="3">Histone-lysine N-methyltransferase SETMAR</fullName>
    </recommendedName>
</protein>
<organism evidence="1 2">
    <name type="scientific">Lates calcarifer</name>
    <name type="common">Barramundi</name>
    <name type="synonym">Holocentrus calcarifer</name>
    <dbReference type="NCBI Taxonomy" id="8187"/>
    <lineage>
        <taxon>Eukaryota</taxon>
        <taxon>Metazoa</taxon>
        <taxon>Chordata</taxon>
        <taxon>Craniata</taxon>
        <taxon>Vertebrata</taxon>
        <taxon>Euteleostomi</taxon>
        <taxon>Actinopterygii</taxon>
        <taxon>Neopterygii</taxon>
        <taxon>Teleostei</taxon>
        <taxon>Neoteleostei</taxon>
        <taxon>Acanthomorphata</taxon>
        <taxon>Carangaria</taxon>
        <taxon>Carangaria incertae sedis</taxon>
        <taxon>Centropomidae</taxon>
        <taxon>Lates</taxon>
    </lineage>
</organism>